<dbReference type="STRING" id="40571.SAMN05660733_02594"/>
<accession>A0A1W2D055</accession>
<feature type="region of interest" description="Disordered" evidence="1">
    <location>
        <begin position="80"/>
        <end position="128"/>
    </location>
</feature>
<sequence>MGLRLPVPMKGGDVPELWLLGSSPSTSVPAAELDMRFAFARHLRPELTSEADLVSVSVICTEDDERAEWLAGPIRTRVRSRQEGDRILPPARRTRPRSPTTAACWSAGPGWSRAGSRPYSTRSARPSR</sequence>
<feature type="compositionally biased region" description="Polar residues" evidence="1">
    <location>
        <begin position="118"/>
        <end position="128"/>
    </location>
</feature>
<gene>
    <name evidence="2" type="ORF">SAMN05660733_02594</name>
</gene>
<proteinExistence type="predicted"/>
<evidence type="ECO:0000313" key="2">
    <source>
        <dbReference type="EMBL" id="SMC90820.1"/>
    </source>
</evidence>
<name>A0A1W2D055_9PSEU</name>
<dbReference type="GO" id="GO:0016705">
    <property type="term" value="F:oxidoreductase activity, acting on paired donors, with incorporation or reduction of molecular oxygen"/>
    <property type="evidence" value="ECO:0007669"/>
    <property type="project" value="InterPro"/>
</dbReference>
<dbReference type="Proteomes" id="UP000192840">
    <property type="component" value="Unassembled WGS sequence"/>
</dbReference>
<dbReference type="SUPFAM" id="SSF51679">
    <property type="entry name" value="Bacterial luciferase-like"/>
    <property type="match status" value="1"/>
</dbReference>
<evidence type="ECO:0000313" key="3">
    <source>
        <dbReference type="Proteomes" id="UP000192840"/>
    </source>
</evidence>
<evidence type="ECO:0000256" key="1">
    <source>
        <dbReference type="SAM" id="MobiDB-lite"/>
    </source>
</evidence>
<dbReference type="EMBL" id="FWYC01000006">
    <property type="protein sequence ID" value="SMC90820.1"/>
    <property type="molecule type" value="Genomic_DNA"/>
</dbReference>
<reference evidence="3" key="1">
    <citation type="submission" date="2017-04" db="EMBL/GenBank/DDBJ databases">
        <authorList>
            <person name="Varghese N."/>
            <person name="Submissions S."/>
        </authorList>
    </citation>
    <scope>NUCLEOTIDE SEQUENCE [LARGE SCALE GENOMIC DNA]</scope>
    <source>
        <strain evidence="3">DSM 44073</strain>
    </source>
</reference>
<dbReference type="RefSeq" id="WP_030478738.1">
    <property type="nucleotide sequence ID" value="NZ_FWYC01000006.1"/>
</dbReference>
<dbReference type="AlphaFoldDB" id="A0A1W2D055"/>
<dbReference type="InterPro" id="IPR036661">
    <property type="entry name" value="Luciferase-like_sf"/>
</dbReference>
<keyword evidence="3" id="KW-1185">Reference proteome</keyword>
<organism evidence="2 3">
    <name type="scientific">Lentzea albidocapillata</name>
    <dbReference type="NCBI Taxonomy" id="40571"/>
    <lineage>
        <taxon>Bacteria</taxon>
        <taxon>Bacillati</taxon>
        <taxon>Actinomycetota</taxon>
        <taxon>Actinomycetes</taxon>
        <taxon>Pseudonocardiales</taxon>
        <taxon>Pseudonocardiaceae</taxon>
        <taxon>Lentzea</taxon>
    </lineage>
</organism>
<protein>
    <submittedName>
        <fullName evidence="2">Uncharacterized protein</fullName>
    </submittedName>
</protein>